<keyword evidence="3" id="KW-1185">Reference proteome</keyword>
<protein>
    <submittedName>
        <fullName evidence="2">Uncharacterized protein</fullName>
    </submittedName>
</protein>
<evidence type="ECO:0000313" key="3">
    <source>
        <dbReference type="Proteomes" id="UP000554482"/>
    </source>
</evidence>
<evidence type="ECO:0000313" key="2">
    <source>
        <dbReference type="EMBL" id="KAF5187633.1"/>
    </source>
</evidence>
<dbReference type="EMBL" id="JABWDY010027763">
    <property type="protein sequence ID" value="KAF5187633.1"/>
    <property type="molecule type" value="Genomic_DNA"/>
</dbReference>
<name>A0A7J6VRX6_THATH</name>
<sequence>MANRLEPKNFPFGQKQGMEKEHKPGCKNLIPLGLHGTKWIGMQQVREKTLTMGSVRKEQNFPEHSTYDFFWQTGNEASTFLGKPVS</sequence>
<accession>A0A7J6VRX6</accession>
<comment type="caution">
    <text evidence="2">The sequence shown here is derived from an EMBL/GenBank/DDBJ whole genome shotgun (WGS) entry which is preliminary data.</text>
</comment>
<feature type="region of interest" description="Disordered" evidence="1">
    <location>
        <begin position="1"/>
        <end position="23"/>
    </location>
</feature>
<organism evidence="2 3">
    <name type="scientific">Thalictrum thalictroides</name>
    <name type="common">Rue-anemone</name>
    <name type="synonym">Anemone thalictroides</name>
    <dbReference type="NCBI Taxonomy" id="46969"/>
    <lineage>
        <taxon>Eukaryota</taxon>
        <taxon>Viridiplantae</taxon>
        <taxon>Streptophyta</taxon>
        <taxon>Embryophyta</taxon>
        <taxon>Tracheophyta</taxon>
        <taxon>Spermatophyta</taxon>
        <taxon>Magnoliopsida</taxon>
        <taxon>Ranunculales</taxon>
        <taxon>Ranunculaceae</taxon>
        <taxon>Thalictroideae</taxon>
        <taxon>Thalictrum</taxon>
    </lineage>
</organism>
<evidence type="ECO:0000256" key="1">
    <source>
        <dbReference type="SAM" id="MobiDB-lite"/>
    </source>
</evidence>
<dbReference type="Proteomes" id="UP000554482">
    <property type="component" value="Unassembled WGS sequence"/>
</dbReference>
<dbReference type="AlphaFoldDB" id="A0A7J6VRX6"/>
<gene>
    <name evidence="2" type="ORF">FRX31_022783</name>
</gene>
<proteinExistence type="predicted"/>
<reference evidence="2 3" key="1">
    <citation type="submission" date="2020-06" db="EMBL/GenBank/DDBJ databases">
        <title>Transcriptomic and genomic resources for Thalictrum thalictroides and T. hernandezii: Facilitating candidate gene discovery in an emerging model plant lineage.</title>
        <authorList>
            <person name="Arias T."/>
            <person name="Riano-Pachon D.M."/>
            <person name="Di Stilio V.S."/>
        </authorList>
    </citation>
    <scope>NUCLEOTIDE SEQUENCE [LARGE SCALE GENOMIC DNA]</scope>
    <source>
        <strain evidence="3">cv. WT478/WT964</strain>
        <tissue evidence="2">Leaves</tissue>
    </source>
</reference>